<dbReference type="Gene3D" id="3.40.50.1110">
    <property type="entry name" value="SGNH hydrolase"/>
    <property type="match status" value="1"/>
</dbReference>
<evidence type="ECO:0000313" key="2">
    <source>
        <dbReference type="EMBL" id="KAK7249592.1"/>
    </source>
</evidence>
<comment type="caution">
    <text evidence="2">The sequence shown here is derived from an EMBL/GenBank/DDBJ whole genome shotgun (WGS) entry which is preliminary data.</text>
</comment>
<dbReference type="InterPro" id="IPR036514">
    <property type="entry name" value="SGNH_hydro_sf"/>
</dbReference>
<feature type="transmembrane region" description="Helical" evidence="1">
    <location>
        <begin position="146"/>
        <end position="168"/>
    </location>
</feature>
<evidence type="ECO:0000256" key="1">
    <source>
        <dbReference type="SAM" id="Phobius"/>
    </source>
</evidence>
<dbReference type="EMBL" id="JBBJCI010000040">
    <property type="protein sequence ID" value="KAK7249592.1"/>
    <property type="molecule type" value="Genomic_DNA"/>
</dbReference>
<proteinExistence type="predicted"/>
<dbReference type="SUPFAM" id="SSF52266">
    <property type="entry name" value="SGNH hydrolase"/>
    <property type="match status" value="1"/>
</dbReference>
<dbReference type="Proteomes" id="UP001363151">
    <property type="component" value="Unassembled WGS sequence"/>
</dbReference>
<gene>
    <name evidence="2" type="ORF">SO694_00004023</name>
</gene>
<reference evidence="2 3" key="1">
    <citation type="submission" date="2024-03" db="EMBL/GenBank/DDBJ databases">
        <title>Aureococcus anophagefferens CCMP1851 and Kratosvirus quantuckense: Draft genome of a second virus-susceptible host strain in the model system.</title>
        <authorList>
            <person name="Chase E."/>
            <person name="Truchon A.R."/>
            <person name="Schepens W."/>
            <person name="Wilhelm S.W."/>
        </authorList>
    </citation>
    <scope>NUCLEOTIDE SEQUENCE [LARGE SCALE GENOMIC DNA]</scope>
    <source>
        <strain evidence="2 3">CCMP1851</strain>
    </source>
</reference>
<evidence type="ECO:0000313" key="3">
    <source>
        <dbReference type="Proteomes" id="UP001363151"/>
    </source>
</evidence>
<name>A0ABR1G9C6_AURAN</name>
<protein>
    <recommendedName>
        <fullName evidence="4">SGNH domain-containing protein</fullName>
    </recommendedName>
</protein>
<evidence type="ECO:0008006" key="4">
    <source>
        <dbReference type="Google" id="ProtNLM"/>
    </source>
</evidence>
<organism evidence="2 3">
    <name type="scientific">Aureococcus anophagefferens</name>
    <name type="common">Harmful bloom alga</name>
    <dbReference type="NCBI Taxonomy" id="44056"/>
    <lineage>
        <taxon>Eukaryota</taxon>
        <taxon>Sar</taxon>
        <taxon>Stramenopiles</taxon>
        <taxon>Ochrophyta</taxon>
        <taxon>Pelagophyceae</taxon>
        <taxon>Pelagomonadales</taxon>
        <taxon>Pelagomonadaceae</taxon>
        <taxon>Aureococcus</taxon>
    </lineage>
</organism>
<keyword evidence="1" id="KW-0472">Membrane</keyword>
<sequence length="202" mass="21445">MSRLYEKIRAALPANGTVVFATTTPVPPTYPSRERVNADVLSINAALLDLFGPTGLHDSVRVDDLYNAVVGNCRAYAASACYPDACDCPRLQNDGVHFSDVGKRFLGVLVASYIARYQAGPGRGAAYVGDDDDAGDDDDDELLASWQWALVAQGAAAVGLVAAVYAAAWRGRAKDRPEVGAPAKDIRACRTYGDPARAPLLE</sequence>
<keyword evidence="1" id="KW-0812">Transmembrane</keyword>
<keyword evidence="3" id="KW-1185">Reference proteome</keyword>
<accession>A0ABR1G9C6</accession>
<keyword evidence="1" id="KW-1133">Transmembrane helix</keyword>